<dbReference type="PROSITE" id="PS50112">
    <property type="entry name" value="PAS"/>
    <property type="match status" value="1"/>
</dbReference>
<organism evidence="10">
    <name type="scientific">Chelativorans sp. (strain BNC1)</name>
    <dbReference type="NCBI Taxonomy" id="266779"/>
    <lineage>
        <taxon>Bacteria</taxon>
        <taxon>Pseudomonadati</taxon>
        <taxon>Pseudomonadota</taxon>
        <taxon>Alphaproteobacteria</taxon>
        <taxon>Hyphomicrobiales</taxon>
        <taxon>Phyllobacteriaceae</taxon>
        <taxon>Chelativorans</taxon>
    </lineage>
</organism>
<feature type="transmembrane region" description="Helical" evidence="7">
    <location>
        <begin position="46"/>
        <end position="63"/>
    </location>
</feature>
<keyword evidence="4 10" id="KW-0808">Transferase</keyword>
<dbReference type="InterPro" id="IPR005467">
    <property type="entry name" value="His_kinase_dom"/>
</dbReference>
<dbReference type="CDD" id="cd00130">
    <property type="entry name" value="PAS"/>
    <property type="match status" value="1"/>
</dbReference>
<dbReference type="GO" id="GO:0000155">
    <property type="term" value="F:phosphorelay sensor kinase activity"/>
    <property type="evidence" value="ECO:0007669"/>
    <property type="project" value="InterPro"/>
</dbReference>
<dbReference type="Gene3D" id="3.30.565.10">
    <property type="entry name" value="Histidine kinase-like ATPase, C-terminal domain"/>
    <property type="match status" value="1"/>
</dbReference>
<name>Q11JZ8_CHESB</name>
<feature type="transmembrane region" description="Helical" evidence="7">
    <location>
        <begin position="20"/>
        <end position="39"/>
    </location>
</feature>
<keyword evidence="7" id="KW-0812">Transmembrane</keyword>
<dbReference type="InterPro" id="IPR050736">
    <property type="entry name" value="Sensor_HK_Regulatory"/>
</dbReference>
<keyword evidence="3" id="KW-0597">Phosphoprotein</keyword>
<evidence type="ECO:0000256" key="4">
    <source>
        <dbReference type="ARBA" id="ARBA00022679"/>
    </source>
</evidence>
<keyword evidence="7" id="KW-0472">Membrane</keyword>
<evidence type="ECO:0000259" key="9">
    <source>
        <dbReference type="PROSITE" id="PS50112"/>
    </source>
</evidence>
<dbReference type="OrthoDB" id="9813151at2"/>
<dbReference type="InterPro" id="IPR035965">
    <property type="entry name" value="PAS-like_dom_sf"/>
</dbReference>
<dbReference type="FunFam" id="3.30.565.10:FF:000006">
    <property type="entry name" value="Sensor histidine kinase WalK"/>
    <property type="match status" value="1"/>
</dbReference>
<evidence type="ECO:0000256" key="6">
    <source>
        <dbReference type="ARBA" id="ARBA00023012"/>
    </source>
</evidence>
<gene>
    <name evidence="10" type="ordered locus">Meso_0877</name>
</gene>
<dbReference type="SMART" id="SM00388">
    <property type="entry name" value="HisKA"/>
    <property type="match status" value="1"/>
</dbReference>
<dbReference type="InterPro" id="IPR000014">
    <property type="entry name" value="PAS"/>
</dbReference>
<dbReference type="EC" id="2.7.13.3" evidence="2"/>
<dbReference type="PANTHER" id="PTHR43711:SF26">
    <property type="entry name" value="SENSOR HISTIDINE KINASE RCSC"/>
    <property type="match status" value="1"/>
</dbReference>
<evidence type="ECO:0000313" key="10">
    <source>
        <dbReference type="EMBL" id="ABG62277.1"/>
    </source>
</evidence>
<feature type="transmembrane region" description="Helical" evidence="7">
    <location>
        <begin position="94"/>
        <end position="116"/>
    </location>
</feature>
<dbReference type="HOGENOM" id="CLU_000445_89_22_5"/>
<evidence type="ECO:0000256" key="1">
    <source>
        <dbReference type="ARBA" id="ARBA00000085"/>
    </source>
</evidence>
<dbReference type="InterPro" id="IPR003594">
    <property type="entry name" value="HATPase_dom"/>
</dbReference>
<dbReference type="PROSITE" id="PS50109">
    <property type="entry name" value="HIS_KIN"/>
    <property type="match status" value="1"/>
</dbReference>
<dbReference type="Gene3D" id="1.10.287.130">
    <property type="match status" value="1"/>
</dbReference>
<evidence type="ECO:0000256" key="3">
    <source>
        <dbReference type="ARBA" id="ARBA00022553"/>
    </source>
</evidence>
<dbReference type="KEGG" id="mes:Meso_0877"/>
<dbReference type="InterPro" id="IPR004358">
    <property type="entry name" value="Sig_transdc_His_kin-like_C"/>
</dbReference>
<feature type="transmembrane region" description="Helical" evidence="7">
    <location>
        <begin position="69"/>
        <end position="87"/>
    </location>
</feature>
<dbReference type="SUPFAM" id="SSF47384">
    <property type="entry name" value="Homodimeric domain of signal transducing histidine kinase"/>
    <property type="match status" value="1"/>
</dbReference>
<evidence type="ECO:0000256" key="7">
    <source>
        <dbReference type="SAM" id="Phobius"/>
    </source>
</evidence>
<feature type="domain" description="PAS" evidence="9">
    <location>
        <begin position="160"/>
        <end position="207"/>
    </location>
</feature>
<dbReference type="InterPro" id="IPR003661">
    <property type="entry name" value="HisK_dim/P_dom"/>
</dbReference>
<sequence length="548" mass="57572" precursor="true">MLAALATAEIAARQMGLTSALSAAALVFGVGLLPPLVLITTAKRRIAEALALSLGAVTLGALIARSGGAISPLVVMSAGFVVEAAWLGRTRRAIVFGSSAAAVAIGLGVALTALSGTDLPSAWQWLVPLVYAATLLVRWPFTGPAEGQVSSETPGLALEEMIGAAVLRLQVSGDVVHASPKLEEVLGVAPEMLLGTGFFDRIHVTDRVAWLSTLGDLREGAGPRTLRLRLRVPAAPGLPIQAAYRSFIFDVAALQDAAGVVALLREDVSTAAAEEALAEARHVAEAACRSRDEMLASVSHELRTPLNAIVGFADLLANEMFGKFANDKQREYVEVIREAGTHLLSVVNAILDVSKVQSGAYGVEAKPFHFEDAVRLCMAMTTHQAQAKSVELKADIAGDIGTVRCDKNAVQQVLINLLSNAVKFTPSGEVKVTAHRSGDRLEFTVSDTGIGISAEDLELVGTPFMQVRNDYTRKCEGTGLGLALVKGLVRLQGGGLSIESAPGRGTRVHVSLPAGPADACREVEDSSFAASGANYNREWYDDALRKTA</sequence>
<evidence type="ECO:0000256" key="2">
    <source>
        <dbReference type="ARBA" id="ARBA00012438"/>
    </source>
</evidence>
<dbReference type="Pfam" id="PF00512">
    <property type="entry name" value="HisKA"/>
    <property type="match status" value="1"/>
</dbReference>
<dbReference type="AlphaFoldDB" id="Q11JZ8"/>
<dbReference type="PANTHER" id="PTHR43711">
    <property type="entry name" value="TWO-COMPONENT HISTIDINE KINASE"/>
    <property type="match status" value="1"/>
</dbReference>
<dbReference type="EMBL" id="CP000390">
    <property type="protein sequence ID" value="ABG62277.1"/>
    <property type="molecule type" value="Genomic_DNA"/>
</dbReference>
<dbReference type="SUPFAM" id="SSF55785">
    <property type="entry name" value="PYP-like sensor domain (PAS domain)"/>
    <property type="match status" value="1"/>
</dbReference>
<feature type="domain" description="Histidine kinase" evidence="8">
    <location>
        <begin position="297"/>
        <end position="516"/>
    </location>
</feature>
<dbReference type="eggNOG" id="COG2205">
    <property type="taxonomic scope" value="Bacteria"/>
</dbReference>
<dbReference type="SMART" id="SM00387">
    <property type="entry name" value="HATPase_c"/>
    <property type="match status" value="1"/>
</dbReference>
<reference evidence="10" key="1">
    <citation type="submission" date="2006-06" db="EMBL/GenBank/DDBJ databases">
        <title>Complete sequence of chromosome of Chelativorans sp. BNC1.</title>
        <authorList>
            <consortium name="US DOE Joint Genome Institute"/>
            <person name="Copeland A."/>
            <person name="Lucas S."/>
            <person name="Lapidus A."/>
            <person name="Barry K."/>
            <person name="Detter J.C."/>
            <person name="Glavina del Rio T."/>
            <person name="Hammon N."/>
            <person name="Israni S."/>
            <person name="Dalin E."/>
            <person name="Tice H."/>
            <person name="Pitluck S."/>
            <person name="Chertkov O."/>
            <person name="Brettin T."/>
            <person name="Bruce D."/>
            <person name="Han C."/>
            <person name="Tapia R."/>
            <person name="Gilna P."/>
            <person name="Schmutz J."/>
            <person name="Larimer F."/>
            <person name="Land M."/>
            <person name="Hauser L."/>
            <person name="Kyrpides N."/>
            <person name="Mikhailova N."/>
            <person name="Richardson P."/>
        </authorList>
    </citation>
    <scope>NUCLEOTIDE SEQUENCE</scope>
    <source>
        <strain evidence="10">BNC1</strain>
    </source>
</reference>
<dbReference type="PRINTS" id="PR00344">
    <property type="entry name" value="BCTRLSENSOR"/>
</dbReference>
<keyword evidence="6" id="KW-0902">Two-component regulatory system</keyword>
<keyword evidence="7" id="KW-1133">Transmembrane helix</keyword>
<protein>
    <recommendedName>
        <fullName evidence="2">histidine kinase</fullName>
        <ecNumber evidence="2">2.7.13.3</ecNumber>
    </recommendedName>
</protein>
<dbReference type="CDD" id="cd00082">
    <property type="entry name" value="HisKA"/>
    <property type="match status" value="1"/>
</dbReference>
<dbReference type="InterPro" id="IPR036890">
    <property type="entry name" value="HATPase_C_sf"/>
</dbReference>
<keyword evidence="5 10" id="KW-0418">Kinase</keyword>
<comment type="catalytic activity">
    <reaction evidence="1">
        <text>ATP + protein L-histidine = ADP + protein N-phospho-L-histidine.</text>
        <dbReference type="EC" id="2.7.13.3"/>
    </reaction>
</comment>
<dbReference type="SUPFAM" id="SSF55874">
    <property type="entry name" value="ATPase domain of HSP90 chaperone/DNA topoisomerase II/histidine kinase"/>
    <property type="match status" value="1"/>
</dbReference>
<dbReference type="STRING" id="266779.Meso_0877"/>
<dbReference type="Pfam" id="PF02518">
    <property type="entry name" value="HATPase_c"/>
    <property type="match status" value="1"/>
</dbReference>
<evidence type="ECO:0000256" key="5">
    <source>
        <dbReference type="ARBA" id="ARBA00022777"/>
    </source>
</evidence>
<proteinExistence type="predicted"/>
<dbReference type="Gene3D" id="3.30.450.20">
    <property type="entry name" value="PAS domain"/>
    <property type="match status" value="1"/>
</dbReference>
<evidence type="ECO:0000259" key="8">
    <source>
        <dbReference type="PROSITE" id="PS50109"/>
    </source>
</evidence>
<dbReference type="SMART" id="SM00091">
    <property type="entry name" value="PAS"/>
    <property type="match status" value="1"/>
</dbReference>
<accession>Q11JZ8</accession>
<dbReference type="InterPro" id="IPR036097">
    <property type="entry name" value="HisK_dim/P_sf"/>
</dbReference>
<dbReference type="CDD" id="cd16922">
    <property type="entry name" value="HATPase_EvgS-ArcB-TorS-like"/>
    <property type="match status" value="1"/>
</dbReference>